<sequence length="159" mass="17500">MLGEISRRSERVSLSGRPRRPPRRARFRQLELATDNGSVILWRRGVGVGVGVASTTEVERAAPAQGLLRGRAAAVRLRARRVPRQRYVPQQQPCRRGLPGSVVSAKPSGSARRPSGLDPSYSRAHQHLVSLQIRLGQFVSSAYLFKSGKYGEAYPPYGV</sequence>
<dbReference type="Proteomes" id="UP000823388">
    <property type="component" value="Chromosome 3N"/>
</dbReference>
<organism evidence="2 3">
    <name type="scientific">Panicum virgatum</name>
    <name type="common">Blackwell switchgrass</name>
    <dbReference type="NCBI Taxonomy" id="38727"/>
    <lineage>
        <taxon>Eukaryota</taxon>
        <taxon>Viridiplantae</taxon>
        <taxon>Streptophyta</taxon>
        <taxon>Embryophyta</taxon>
        <taxon>Tracheophyta</taxon>
        <taxon>Spermatophyta</taxon>
        <taxon>Magnoliopsida</taxon>
        <taxon>Liliopsida</taxon>
        <taxon>Poales</taxon>
        <taxon>Poaceae</taxon>
        <taxon>PACMAD clade</taxon>
        <taxon>Panicoideae</taxon>
        <taxon>Panicodae</taxon>
        <taxon>Paniceae</taxon>
        <taxon>Panicinae</taxon>
        <taxon>Panicum</taxon>
        <taxon>Panicum sect. Hiantes</taxon>
    </lineage>
</organism>
<dbReference type="AlphaFoldDB" id="A0A8T0TUU0"/>
<proteinExistence type="predicted"/>
<evidence type="ECO:0000313" key="3">
    <source>
        <dbReference type="Proteomes" id="UP000823388"/>
    </source>
</evidence>
<accession>A0A8T0TUU0</accession>
<evidence type="ECO:0000313" key="2">
    <source>
        <dbReference type="EMBL" id="KAG2615731.1"/>
    </source>
</evidence>
<comment type="caution">
    <text evidence="2">The sequence shown here is derived from an EMBL/GenBank/DDBJ whole genome shotgun (WGS) entry which is preliminary data.</text>
</comment>
<evidence type="ECO:0000256" key="1">
    <source>
        <dbReference type="SAM" id="MobiDB-lite"/>
    </source>
</evidence>
<protein>
    <submittedName>
        <fullName evidence="2">Uncharacterized protein</fullName>
    </submittedName>
</protein>
<reference evidence="2 3" key="1">
    <citation type="submission" date="2020-05" db="EMBL/GenBank/DDBJ databases">
        <title>WGS assembly of Panicum virgatum.</title>
        <authorList>
            <person name="Lovell J.T."/>
            <person name="Jenkins J."/>
            <person name="Shu S."/>
            <person name="Juenger T.E."/>
            <person name="Schmutz J."/>
        </authorList>
    </citation>
    <scope>NUCLEOTIDE SEQUENCE [LARGE SCALE GENOMIC DNA]</scope>
    <source>
        <strain evidence="3">cv. AP13</strain>
    </source>
</reference>
<feature type="compositionally biased region" description="Basic and acidic residues" evidence="1">
    <location>
        <begin position="1"/>
        <end position="11"/>
    </location>
</feature>
<feature type="compositionally biased region" description="Low complexity" evidence="1">
    <location>
        <begin position="86"/>
        <end position="96"/>
    </location>
</feature>
<dbReference type="EMBL" id="CM029042">
    <property type="protein sequence ID" value="KAG2615731.1"/>
    <property type="molecule type" value="Genomic_DNA"/>
</dbReference>
<feature type="region of interest" description="Disordered" evidence="1">
    <location>
        <begin position="1"/>
        <end position="22"/>
    </location>
</feature>
<gene>
    <name evidence="2" type="ORF">PVAP13_3NG040570</name>
</gene>
<name>A0A8T0TUU0_PANVG</name>
<feature type="region of interest" description="Disordered" evidence="1">
    <location>
        <begin position="86"/>
        <end position="121"/>
    </location>
</feature>
<keyword evidence="3" id="KW-1185">Reference proteome</keyword>